<dbReference type="RefSeq" id="WP_062952594.1">
    <property type="nucleotide sequence ID" value="NZ_LPVY01000021.1"/>
</dbReference>
<evidence type="ECO:0000256" key="1">
    <source>
        <dbReference type="SAM" id="Phobius"/>
    </source>
</evidence>
<feature type="transmembrane region" description="Helical" evidence="1">
    <location>
        <begin position="160"/>
        <end position="176"/>
    </location>
</feature>
<feature type="transmembrane region" description="Helical" evidence="1">
    <location>
        <begin position="69"/>
        <end position="90"/>
    </location>
</feature>
<dbReference type="AlphaFoldDB" id="A0A154L2F1"/>
<dbReference type="EMBL" id="LPVY01000021">
    <property type="protein sequence ID" value="KZB62011.1"/>
    <property type="molecule type" value="Genomic_DNA"/>
</dbReference>
<feature type="transmembrane region" description="Helical" evidence="1">
    <location>
        <begin position="134"/>
        <end position="153"/>
    </location>
</feature>
<comment type="caution">
    <text evidence="2">The sequence shown here is derived from an EMBL/GenBank/DDBJ whole genome shotgun (WGS) entry which is preliminary data.</text>
</comment>
<dbReference type="Pfam" id="PF09490">
    <property type="entry name" value="CbtA"/>
    <property type="match status" value="1"/>
</dbReference>
<organism evidence="2 3">
    <name type="scientific">Thalassospira lucentensis</name>
    <dbReference type="NCBI Taxonomy" id="168935"/>
    <lineage>
        <taxon>Bacteria</taxon>
        <taxon>Pseudomonadati</taxon>
        <taxon>Pseudomonadota</taxon>
        <taxon>Alphaproteobacteria</taxon>
        <taxon>Rhodospirillales</taxon>
        <taxon>Thalassospiraceae</taxon>
        <taxon>Thalassospira</taxon>
    </lineage>
</organism>
<evidence type="ECO:0000313" key="2">
    <source>
        <dbReference type="EMBL" id="KZB62011.1"/>
    </source>
</evidence>
<name>A0A154L2F1_9PROT</name>
<evidence type="ECO:0000313" key="3">
    <source>
        <dbReference type="Proteomes" id="UP000076335"/>
    </source>
</evidence>
<feature type="transmembrane region" description="Helical" evidence="1">
    <location>
        <begin position="196"/>
        <end position="219"/>
    </location>
</feature>
<keyword evidence="1" id="KW-1133">Transmembrane helix</keyword>
<dbReference type="OrthoDB" id="9813640at2"/>
<gene>
    <name evidence="2" type="ORF">AUP42_03335</name>
</gene>
<feature type="transmembrane region" description="Helical" evidence="1">
    <location>
        <begin position="102"/>
        <end position="122"/>
    </location>
</feature>
<keyword evidence="1" id="KW-0812">Transmembrane</keyword>
<reference evidence="2 3" key="1">
    <citation type="submission" date="2015-12" db="EMBL/GenBank/DDBJ databases">
        <title>Genome sequence of Thalassospira lucentensis MCCC 1A02072.</title>
        <authorList>
            <person name="Lu L."/>
            <person name="Lai Q."/>
            <person name="Shao Z."/>
            <person name="Qian P."/>
        </authorList>
    </citation>
    <scope>NUCLEOTIDE SEQUENCE [LARGE SCALE GENOMIC DNA]</scope>
    <source>
        <strain evidence="2 3">MCCC 1A02072</strain>
    </source>
</reference>
<sequence>MMSRIFTSALFAGAAAGLIAALLQLYFVQPVLLHAELYETGELVHFGGAAVSAHQDVGGIDLVRDGLSVLFTMLVYTGYALILVAAMALAESRGHEVAGRQGIIWGIAGFFIVHFAPGFTLAPEVPGVAAADVYARQVWWFATVGTAAIAVWLIAFGRNWVSWGIAAVLLLAPHVIGAPEPDTFTGPVPTEIGALFAARAFGVGLAAWVLVGLFAGYFWQREGQRAAQAQTA</sequence>
<dbReference type="InterPro" id="IPR012666">
    <property type="entry name" value="CbtA_put"/>
</dbReference>
<protein>
    <submittedName>
        <fullName evidence="2">Cobalt transporter</fullName>
    </submittedName>
</protein>
<keyword evidence="1" id="KW-0472">Membrane</keyword>
<dbReference type="Proteomes" id="UP000076335">
    <property type="component" value="Unassembled WGS sequence"/>
</dbReference>
<proteinExistence type="predicted"/>
<accession>A0A154L2F1</accession>
<dbReference type="NCBIfam" id="TIGR02458">
    <property type="entry name" value="CbtA"/>
    <property type="match status" value="1"/>
</dbReference>